<dbReference type="AlphaFoldDB" id="A0AAD5LXV4"/>
<gene>
    <name evidence="2" type="ORF">KIN20_002504</name>
</gene>
<sequence length="132" mass="15496">MNATALLEYYIQAYKPVSQPGKRYLYSNIGYIVLGKIVEQVTLRPYEEFIQDIVLKPNHIEARIGDEEPSKSEVTIPIHRNDEDATFTRVKEITNRQHCMTQPNLSSTFRENEQHIRDSKGFWHWHLSSSFD</sequence>
<dbReference type="PANTHER" id="PTHR46825:SF9">
    <property type="entry name" value="BETA-LACTAMASE-RELATED DOMAIN-CONTAINING PROTEIN"/>
    <property type="match status" value="1"/>
</dbReference>
<dbReference type="Gene3D" id="3.40.710.10">
    <property type="entry name" value="DD-peptidase/beta-lactamase superfamily"/>
    <property type="match status" value="1"/>
</dbReference>
<dbReference type="SUPFAM" id="SSF56601">
    <property type="entry name" value="beta-lactamase/transpeptidase-like"/>
    <property type="match status" value="1"/>
</dbReference>
<feature type="domain" description="Beta-lactamase-related" evidence="1">
    <location>
        <begin position="7"/>
        <end position="83"/>
    </location>
</feature>
<accession>A0AAD5LXV4</accession>
<dbReference type="InterPro" id="IPR001466">
    <property type="entry name" value="Beta-lactam-related"/>
</dbReference>
<dbReference type="InterPro" id="IPR050491">
    <property type="entry name" value="AmpC-like"/>
</dbReference>
<dbReference type="EMBL" id="JAHQIW010000313">
    <property type="protein sequence ID" value="KAJ1347450.1"/>
    <property type="molecule type" value="Genomic_DNA"/>
</dbReference>
<proteinExistence type="predicted"/>
<comment type="caution">
    <text evidence="2">The sequence shown here is derived from an EMBL/GenBank/DDBJ whole genome shotgun (WGS) entry which is preliminary data.</text>
</comment>
<keyword evidence="3" id="KW-1185">Reference proteome</keyword>
<dbReference type="InterPro" id="IPR012338">
    <property type="entry name" value="Beta-lactam/transpept-like"/>
</dbReference>
<organism evidence="2 3">
    <name type="scientific">Parelaphostrongylus tenuis</name>
    <name type="common">Meningeal worm</name>
    <dbReference type="NCBI Taxonomy" id="148309"/>
    <lineage>
        <taxon>Eukaryota</taxon>
        <taxon>Metazoa</taxon>
        <taxon>Ecdysozoa</taxon>
        <taxon>Nematoda</taxon>
        <taxon>Chromadorea</taxon>
        <taxon>Rhabditida</taxon>
        <taxon>Rhabditina</taxon>
        <taxon>Rhabditomorpha</taxon>
        <taxon>Strongyloidea</taxon>
        <taxon>Metastrongylidae</taxon>
        <taxon>Parelaphostrongylus</taxon>
    </lineage>
</organism>
<dbReference type="Pfam" id="PF00144">
    <property type="entry name" value="Beta-lactamase"/>
    <property type="match status" value="1"/>
</dbReference>
<reference evidence="2" key="1">
    <citation type="submission" date="2021-06" db="EMBL/GenBank/DDBJ databases">
        <title>Parelaphostrongylus tenuis whole genome reference sequence.</title>
        <authorList>
            <person name="Garwood T.J."/>
            <person name="Larsen P.A."/>
            <person name="Fountain-Jones N.M."/>
            <person name="Garbe J.R."/>
            <person name="Macchietto M.G."/>
            <person name="Kania S.A."/>
            <person name="Gerhold R.W."/>
            <person name="Richards J.E."/>
            <person name="Wolf T.M."/>
        </authorList>
    </citation>
    <scope>NUCLEOTIDE SEQUENCE</scope>
    <source>
        <strain evidence="2">MNPRO001-30</strain>
        <tissue evidence="2">Meninges</tissue>
    </source>
</reference>
<evidence type="ECO:0000259" key="1">
    <source>
        <dbReference type="Pfam" id="PF00144"/>
    </source>
</evidence>
<protein>
    <recommendedName>
        <fullName evidence="1">Beta-lactamase-related domain-containing protein</fullName>
    </recommendedName>
</protein>
<name>A0AAD5LXV4_PARTN</name>
<dbReference type="PANTHER" id="PTHR46825">
    <property type="entry name" value="D-ALANYL-D-ALANINE-CARBOXYPEPTIDASE/ENDOPEPTIDASE AMPH"/>
    <property type="match status" value="1"/>
</dbReference>
<dbReference type="Proteomes" id="UP001196413">
    <property type="component" value="Unassembled WGS sequence"/>
</dbReference>
<evidence type="ECO:0000313" key="2">
    <source>
        <dbReference type="EMBL" id="KAJ1347450.1"/>
    </source>
</evidence>
<evidence type="ECO:0000313" key="3">
    <source>
        <dbReference type="Proteomes" id="UP001196413"/>
    </source>
</evidence>